<dbReference type="AlphaFoldDB" id="A0A7W7WJ38"/>
<dbReference type="InterPro" id="IPR032783">
    <property type="entry name" value="AraC_lig"/>
</dbReference>
<reference evidence="5 6" key="1">
    <citation type="submission" date="2020-08" db="EMBL/GenBank/DDBJ databases">
        <title>Sequencing the genomes of 1000 actinobacteria strains.</title>
        <authorList>
            <person name="Klenk H.-P."/>
        </authorList>
    </citation>
    <scope>NUCLEOTIDE SEQUENCE [LARGE SCALE GENOMIC DNA]</scope>
    <source>
        <strain evidence="5 6">DSM 44786</strain>
    </source>
</reference>
<keyword evidence="2 5" id="KW-0238">DNA-binding</keyword>
<proteinExistence type="predicted"/>
<evidence type="ECO:0000313" key="5">
    <source>
        <dbReference type="EMBL" id="MBB4948209.1"/>
    </source>
</evidence>
<dbReference type="PANTHER" id="PTHR46796:SF13">
    <property type="entry name" value="HTH-TYPE TRANSCRIPTIONAL ACTIVATOR RHAS"/>
    <property type="match status" value="1"/>
</dbReference>
<keyword evidence="1" id="KW-0805">Transcription regulation</keyword>
<sequence length="325" mass="34994">MDVLSDVVAVMRTGEPRSARVEWYAPWGQRFLPAPGGGFQVILQGSCWLIPRDGAPIALGVGDVVFMPRGHGHALADHPSTPLAAAACDPQDDSRHEQRYAAPSVGRRPDGTHPTTVTLCGAYQLDPGRAHPLLHDLPDLLHLPARLGHHPEIRAAVELLGGELENPRLGADTVVPALLDMLLLFVLRAWFDRPPPSTQGGPALGWAAALGDPAISAALDAIHRTPEAPWTVETLATRGGLSRAAFAKRFSATVGRPPLGYLTWWRLTTAARLLRESDSPLGVVAERVGYGSEFAFANAFKREYGIAPGRYRRQQLSPAVDGRLV</sequence>
<evidence type="ECO:0000259" key="4">
    <source>
        <dbReference type="PROSITE" id="PS01124"/>
    </source>
</evidence>
<dbReference type="GO" id="GO:0043565">
    <property type="term" value="F:sequence-specific DNA binding"/>
    <property type="evidence" value="ECO:0007669"/>
    <property type="project" value="InterPro"/>
</dbReference>
<dbReference type="GO" id="GO:0003700">
    <property type="term" value="F:DNA-binding transcription factor activity"/>
    <property type="evidence" value="ECO:0007669"/>
    <property type="project" value="InterPro"/>
</dbReference>
<dbReference type="RefSeq" id="WP_184917362.1">
    <property type="nucleotide sequence ID" value="NZ_JACHJR010000001.1"/>
</dbReference>
<keyword evidence="6" id="KW-1185">Reference proteome</keyword>
<keyword evidence="3" id="KW-0804">Transcription</keyword>
<dbReference type="InterPro" id="IPR018062">
    <property type="entry name" value="HTH_AraC-typ_CS"/>
</dbReference>
<evidence type="ECO:0000256" key="2">
    <source>
        <dbReference type="ARBA" id="ARBA00023125"/>
    </source>
</evidence>
<gene>
    <name evidence="5" type="ORF">F4556_003744</name>
</gene>
<dbReference type="SMART" id="SM00342">
    <property type="entry name" value="HTH_ARAC"/>
    <property type="match status" value="1"/>
</dbReference>
<dbReference type="SUPFAM" id="SSF46689">
    <property type="entry name" value="Homeodomain-like"/>
    <property type="match status" value="2"/>
</dbReference>
<dbReference type="PANTHER" id="PTHR46796">
    <property type="entry name" value="HTH-TYPE TRANSCRIPTIONAL ACTIVATOR RHAS-RELATED"/>
    <property type="match status" value="1"/>
</dbReference>
<dbReference type="InterPro" id="IPR018060">
    <property type="entry name" value="HTH_AraC"/>
</dbReference>
<protein>
    <submittedName>
        <fullName evidence="5">AraC-like DNA-binding protein</fullName>
    </submittedName>
</protein>
<dbReference type="Pfam" id="PF12833">
    <property type="entry name" value="HTH_18"/>
    <property type="match status" value="1"/>
</dbReference>
<dbReference type="Gene3D" id="1.10.10.60">
    <property type="entry name" value="Homeodomain-like"/>
    <property type="match status" value="2"/>
</dbReference>
<dbReference type="Pfam" id="PF12852">
    <property type="entry name" value="Cupin_6"/>
    <property type="match status" value="1"/>
</dbReference>
<accession>A0A7W7WJ38</accession>
<dbReference type="SUPFAM" id="SSF51182">
    <property type="entry name" value="RmlC-like cupins"/>
    <property type="match status" value="1"/>
</dbReference>
<dbReference type="PROSITE" id="PS01124">
    <property type="entry name" value="HTH_ARAC_FAMILY_2"/>
    <property type="match status" value="1"/>
</dbReference>
<dbReference type="PROSITE" id="PS00041">
    <property type="entry name" value="HTH_ARAC_FAMILY_1"/>
    <property type="match status" value="1"/>
</dbReference>
<organism evidence="5 6">
    <name type="scientific">Kitasatospora gansuensis</name>
    <dbReference type="NCBI Taxonomy" id="258050"/>
    <lineage>
        <taxon>Bacteria</taxon>
        <taxon>Bacillati</taxon>
        <taxon>Actinomycetota</taxon>
        <taxon>Actinomycetes</taxon>
        <taxon>Kitasatosporales</taxon>
        <taxon>Streptomycetaceae</taxon>
        <taxon>Kitasatospora</taxon>
    </lineage>
</organism>
<comment type="caution">
    <text evidence="5">The sequence shown here is derived from an EMBL/GenBank/DDBJ whole genome shotgun (WGS) entry which is preliminary data.</text>
</comment>
<dbReference type="Proteomes" id="UP000573327">
    <property type="component" value="Unassembled WGS sequence"/>
</dbReference>
<feature type="domain" description="HTH araC/xylS-type" evidence="4">
    <location>
        <begin position="216"/>
        <end position="314"/>
    </location>
</feature>
<evidence type="ECO:0000313" key="6">
    <source>
        <dbReference type="Proteomes" id="UP000573327"/>
    </source>
</evidence>
<evidence type="ECO:0000256" key="3">
    <source>
        <dbReference type="ARBA" id="ARBA00023163"/>
    </source>
</evidence>
<dbReference type="EMBL" id="JACHJR010000001">
    <property type="protein sequence ID" value="MBB4948209.1"/>
    <property type="molecule type" value="Genomic_DNA"/>
</dbReference>
<dbReference type="InterPro" id="IPR009057">
    <property type="entry name" value="Homeodomain-like_sf"/>
</dbReference>
<dbReference type="InterPro" id="IPR050204">
    <property type="entry name" value="AraC_XylS_family_regulators"/>
</dbReference>
<evidence type="ECO:0000256" key="1">
    <source>
        <dbReference type="ARBA" id="ARBA00023015"/>
    </source>
</evidence>
<dbReference type="InterPro" id="IPR011051">
    <property type="entry name" value="RmlC_Cupin_sf"/>
</dbReference>
<name>A0A7W7WJ38_9ACTN</name>